<name>A0A6D2JA94_9BRAS</name>
<comment type="caution">
    <text evidence="1">The sequence shown here is derived from an EMBL/GenBank/DDBJ whole genome shotgun (WGS) entry which is preliminary data.</text>
</comment>
<accession>A0A6D2JA94</accession>
<protein>
    <submittedName>
        <fullName evidence="1">Uncharacterized protein</fullName>
    </submittedName>
</protein>
<dbReference type="AlphaFoldDB" id="A0A6D2JA94"/>
<sequence>MCRHRHDLNLSRHLSSSSLLLLHLYDLNLSTPSFSIASPTSSPSSYHPCFVFFDLNEIFDSSSHFRLANKVPCR</sequence>
<gene>
    <name evidence="1" type="ORF">MERR_LOCUS23163</name>
</gene>
<evidence type="ECO:0000313" key="2">
    <source>
        <dbReference type="Proteomes" id="UP000467841"/>
    </source>
</evidence>
<organism evidence="1 2">
    <name type="scientific">Microthlaspi erraticum</name>
    <dbReference type="NCBI Taxonomy" id="1685480"/>
    <lineage>
        <taxon>Eukaryota</taxon>
        <taxon>Viridiplantae</taxon>
        <taxon>Streptophyta</taxon>
        <taxon>Embryophyta</taxon>
        <taxon>Tracheophyta</taxon>
        <taxon>Spermatophyta</taxon>
        <taxon>Magnoliopsida</taxon>
        <taxon>eudicotyledons</taxon>
        <taxon>Gunneridae</taxon>
        <taxon>Pentapetalae</taxon>
        <taxon>rosids</taxon>
        <taxon>malvids</taxon>
        <taxon>Brassicales</taxon>
        <taxon>Brassicaceae</taxon>
        <taxon>Coluteocarpeae</taxon>
        <taxon>Microthlaspi</taxon>
    </lineage>
</organism>
<proteinExistence type="predicted"/>
<dbReference type="EMBL" id="CACVBM020001162">
    <property type="protein sequence ID" value="CAA7035928.1"/>
    <property type="molecule type" value="Genomic_DNA"/>
</dbReference>
<keyword evidence="2" id="KW-1185">Reference proteome</keyword>
<dbReference type="Proteomes" id="UP000467841">
    <property type="component" value="Unassembled WGS sequence"/>
</dbReference>
<reference evidence="1" key="1">
    <citation type="submission" date="2020-01" db="EMBL/GenBank/DDBJ databases">
        <authorList>
            <person name="Mishra B."/>
        </authorList>
    </citation>
    <scope>NUCLEOTIDE SEQUENCE [LARGE SCALE GENOMIC DNA]</scope>
</reference>
<evidence type="ECO:0000313" key="1">
    <source>
        <dbReference type="EMBL" id="CAA7035928.1"/>
    </source>
</evidence>